<dbReference type="InParanoid" id="A0A7L4YPC8"/>
<dbReference type="PANTHER" id="PTHR34406">
    <property type="entry name" value="PROTEIN YCEI"/>
    <property type="match status" value="1"/>
</dbReference>
<dbReference type="Pfam" id="PF04264">
    <property type="entry name" value="YceI"/>
    <property type="match status" value="1"/>
</dbReference>
<dbReference type="SUPFAM" id="SSF101874">
    <property type="entry name" value="YceI-like"/>
    <property type="match status" value="1"/>
</dbReference>
<dbReference type="PANTHER" id="PTHR34406:SF1">
    <property type="entry name" value="PROTEIN YCEI"/>
    <property type="match status" value="1"/>
</dbReference>
<dbReference type="AlphaFoldDB" id="A0A7L4YPC8"/>
<protein>
    <recommendedName>
        <fullName evidence="2">Lipid/polyisoprenoid-binding YceI-like domain-containing protein</fullName>
    </recommendedName>
</protein>
<dbReference type="RefSeq" id="WP_159546050.1">
    <property type="nucleotide sequence ID" value="NZ_CP047156.1"/>
</dbReference>
<dbReference type="KEGG" id="eke:EK0264_12385"/>
<evidence type="ECO:0000313" key="4">
    <source>
        <dbReference type="Proteomes" id="UP000463857"/>
    </source>
</evidence>
<evidence type="ECO:0000256" key="1">
    <source>
        <dbReference type="ARBA" id="ARBA00008812"/>
    </source>
</evidence>
<dbReference type="OrthoDB" id="9811006at2"/>
<keyword evidence="4" id="KW-1185">Reference proteome</keyword>
<dbReference type="InterPro" id="IPR036761">
    <property type="entry name" value="TTHA0802/YceI-like_sf"/>
</dbReference>
<proteinExistence type="inferred from homology"/>
<accession>A0A7L4YPC8</accession>
<dbReference type="InterPro" id="IPR007372">
    <property type="entry name" value="Lipid/polyisoprenoid-bd_YceI"/>
</dbReference>
<evidence type="ECO:0000259" key="2">
    <source>
        <dbReference type="SMART" id="SM00867"/>
    </source>
</evidence>
<reference evidence="3 4" key="1">
    <citation type="journal article" date="2018" name="Int. J. Syst. Evol. Microbiol.">
        <title>Epidermidibacterium keratini gen. nov., sp. nov., a member of the family Sporichthyaceae, isolated from keratin epidermis.</title>
        <authorList>
            <person name="Lee D.G."/>
            <person name="Trujillo M.E."/>
            <person name="Kang S."/>
            <person name="Nam J.J."/>
            <person name="Kim Y.J."/>
        </authorList>
    </citation>
    <scope>NUCLEOTIDE SEQUENCE [LARGE SCALE GENOMIC DNA]</scope>
    <source>
        <strain evidence="3 4">EPI-7</strain>
    </source>
</reference>
<dbReference type="Gene3D" id="2.40.128.110">
    <property type="entry name" value="Lipid/polyisoprenoid-binding, YceI-like"/>
    <property type="match status" value="1"/>
</dbReference>
<gene>
    <name evidence="3" type="ORF">EK0264_12385</name>
</gene>
<evidence type="ECO:0000313" key="3">
    <source>
        <dbReference type="EMBL" id="QHC01006.1"/>
    </source>
</evidence>
<dbReference type="EMBL" id="CP047156">
    <property type="protein sequence ID" value="QHC01006.1"/>
    <property type="molecule type" value="Genomic_DNA"/>
</dbReference>
<organism evidence="3 4">
    <name type="scientific">Epidermidibacterium keratini</name>
    <dbReference type="NCBI Taxonomy" id="1891644"/>
    <lineage>
        <taxon>Bacteria</taxon>
        <taxon>Bacillati</taxon>
        <taxon>Actinomycetota</taxon>
        <taxon>Actinomycetes</taxon>
        <taxon>Sporichthyales</taxon>
        <taxon>Sporichthyaceae</taxon>
        <taxon>Epidermidibacterium</taxon>
    </lineage>
</organism>
<sequence length="186" mass="19559">MSSTTTANSLGLTPGTWNIDPVHSTVSFSVRHMMVSKVRGNFKQFSGAITVGETIEQSSVNATIVASSVDTGNEQRDGHLRSADFFNVESTETLEFVSKSVSAKGGDWIVAGDLTVNGVTKPVDLTVEFSGVGPDGQGGQKAGFEASTVLDRKDFGVEFNMPLEGGGVVIGDKITITLDIEADLAR</sequence>
<comment type="similarity">
    <text evidence="1">Belongs to the UPF0312 family.</text>
</comment>
<name>A0A7L4YPC8_9ACTN</name>
<dbReference type="SMART" id="SM00867">
    <property type="entry name" value="YceI"/>
    <property type="match status" value="1"/>
</dbReference>
<dbReference type="Proteomes" id="UP000463857">
    <property type="component" value="Chromosome"/>
</dbReference>
<feature type="domain" description="Lipid/polyisoprenoid-binding YceI-like" evidence="2">
    <location>
        <begin position="16"/>
        <end position="183"/>
    </location>
</feature>